<feature type="domain" description="CusB-like beta-barrel" evidence="6">
    <location>
        <begin position="243"/>
        <end position="323"/>
    </location>
</feature>
<dbReference type="GO" id="GO:0046914">
    <property type="term" value="F:transition metal ion binding"/>
    <property type="evidence" value="ECO:0007669"/>
    <property type="project" value="TreeGrafter"/>
</dbReference>
<dbReference type="Pfam" id="PF25973">
    <property type="entry name" value="BSH_CzcB"/>
    <property type="match status" value="1"/>
</dbReference>
<comment type="similarity">
    <text evidence="1">Belongs to the membrane fusion protein (MFP) (TC 8.A.1) family.</text>
</comment>
<dbReference type="EMBL" id="OX365700">
    <property type="protein sequence ID" value="CAI4033760.1"/>
    <property type="molecule type" value="Genomic_DNA"/>
</dbReference>
<evidence type="ECO:0000259" key="7">
    <source>
        <dbReference type="Pfam" id="PF25973"/>
    </source>
</evidence>
<name>A0AA86N2X0_9BACT</name>
<keyword evidence="10" id="KW-1185">Reference proteome</keyword>
<dbReference type="RefSeq" id="WP_289271195.1">
    <property type="nucleotide sequence ID" value="NZ_OX365700.1"/>
</dbReference>
<dbReference type="Pfam" id="PF25975">
    <property type="entry name" value="CzcB_C"/>
    <property type="match status" value="1"/>
</dbReference>
<comment type="function">
    <text evidence="5">CzcA and CzcB together would act in zinc efflux nearly as effectively as the complete czc efflux system (CzcABC). The CzcB protein is thought to funnel zinc cations to the CzcA transport protein.</text>
</comment>
<dbReference type="Proteomes" id="UP001179121">
    <property type="component" value="Chromosome"/>
</dbReference>
<gene>
    <name evidence="9" type="ORF">DNFV4_04202</name>
</gene>
<evidence type="ECO:0000256" key="3">
    <source>
        <dbReference type="ARBA" id="ARBA00022833"/>
    </source>
</evidence>
<dbReference type="Gene3D" id="2.40.50.100">
    <property type="match status" value="1"/>
</dbReference>
<dbReference type="SUPFAM" id="SSF111369">
    <property type="entry name" value="HlyD-like secretion proteins"/>
    <property type="match status" value="1"/>
</dbReference>
<evidence type="ECO:0000256" key="2">
    <source>
        <dbReference type="ARBA" id="ARBA00022448"/>
    </source>
</evidence>
<accession>A0AA86N2X0</accession>
<dbReference type="FunFam" id="2.40.420.20:FF:000006">
    <property type="entry name" value="RND family efflux transporter MFP subunit"/>
    <property type="match status" value="1"/>
</dbReference>
<dbReference type="PANTHER" id="PTHR30097:SF4">
    <property type="entry name" value="SLR6042 PROTEIN"/>
    <property type="match status" value="1"/>
</dbReference>
<keyword evidence="3" id="KW-0862">Zinc</keyword>
<evidence type="ECO:0000313" key="9">
    <source>
        <dbReference type="EMBL" id="CAI4033760.1"/>
    </source>
</evidence>
<dbReference type="Gene3D" id="1.10.287.470">
    <property type="entry name" value="Helix hairpin bin"/>
    <property type="match status" value="1"/>
</dbReference>
<dbReference type="Gene3D" id="2.40.420.20">
    <property type="match status" value="1"/>
</dbReference>
<dbReference type="PANTHER" id="PTHR30097">
    <property type="entry name" value="CATION EFFLUX SYSTEM PROTEIN CUSB"/>
    <property type="match status" value="1"/>
</dbReference>
<dbReference type="InterPro" id="IPR058647">
    <property type="entry name" value="BSH_CzcB-like"/>
</dbReference>
<evidence type="ECO:0000259" key="8">
    <source>
        <dbReference type="Pfam" id="PF25975"/>
    </source>
</evidence>
<dbReference type="KEGG" id="nti:DNFV4_04202"/>
<dbReference type="GO" id="GO:0060003">
    <property type="term" value="P:copper ion export"/>
    <property type="evidence" value="ECO:0007669"/>
    <property type="project" value="TreeGrafter"/>
</dbReference>
<dbReference type="GO" id="GO:0030288">
    <property type="term" value="C:outer membrane-bounded periplasmic space"/>
    <property type="evidence" value="ECO:0007669"/>
    <property type="project" value="TreeGrafter"/>
</dbReference>
<dbReference type="FunFam" id="2.40.30.170:FF:000010">
    <property type="entry name" value="Efflux RND transporter periplasmic adaptor subunit"/>
    <property type="match status" value="1"/>
</dbReference>
<dbReference type="GO" id="GO:0016020">
    <property type="term" value="C:membrane"/>
    <property type="evidence" value="ECO:0007669"/>
    <property type="project" value="InterPro"/>
</dbReference>
<organism evidence="9 10">
    <name type="scientific">Nitrospira tepida</name>
    <dbReference type="NCBI Taxonomy" id="2973512"/>
    <lineage>
        <taxon>Bacteria</taxon>
        <taxon>Pseudomonadati</taxon>
        <taxon>Nitrospirota</taxon>
        <taxon>Nitrospiria</taxon>
        <taxon>Nitrospirales</taxon>
        <taxon>Nitrospiraceae</taxon>
        <taxon>Nitrospira</taxon>
    </lineage>
</organism>
<dbReference type="Pfam" id="PF25954">
    <property type="entry name" value="Beta-barrel_RND_2"/>
    <property type="match status" value="1"/>
</dbReference>
<sequence length="400" mass="44454">MTNMDQIARTWSLRAAVVSGLLLLAGCDAKGPNQATGAAVEDKKAQPGVIRVTDEEMQSAGIQVEPVVRSEFRTVRSFPGTVVPNEHALANITTLVRGRVVDVYVDLGQEVKSGALLAILYSAELGMAQSSYLKAKAKLYVAERSYQRARTLLEEKVIGLAEAQRREGEMISLRAEEREAQDRLRLLGMTEEEIQHLDREQKIRSYVPITAPFDSRVIARNLTKGEVVEVTEKLFTVADLSDVWVLANIPEKDIPFIKPSGSSGPSQLVEVLVNAYPDEVFHGKVTYVGDVLDAKTRTMNLRLELPNPERKLKPEMYATIRVYSAPEKDVLAVPESAIQRDRERKFLFVQRDPHTFELREVKLGESDGQMVKVLDGLLEGEAVVTKGAFVLKSELLGEQI</sequence>
<feature type="domain" description="CzcB-like barrel-sandwich hybrid" evidence="7">
    <location>
        <begin position="90"/>
        <end position="239"/>
    </location>
</feature>
<protein>
    <submittedName>
        <fullName evidence="9">Efflux RND transporter periplasmic adaptor subunit</fullName>
    </submittedName>
</protein>
<dbReference type="NCBIfam" id="TIGR01730">
    <property type="entry name" value="RND_mfp"/>
    <property type="match status" value="1"/>
</dbReference>
<reference evidence="9" key="1">
    <citation type="submission" date="2022-10" db="EMBL/GenBank/DDBJ databases">
        <authorList>
            <person name="Koch H."/>
        </authorList>
    </citation>
    <scope>NUCLEOTIDE SEQUENCE</scope>
    <source>
        <strain evidence="9">DNF</strain>
    </source>
</reference>
<dbReference type="Gene3D" id="2.40.30.170">
    <property type="match status" value="1"/>
</dbReference>
<dbReference type="AlphaFoldDB" id="A0AA86N2X0"/>
<dbReference type="InterPro" id="IPR006143">
    <property type="entry name" value="RND_pump_MFP"/>
</dbReference>
<dbReference type="InterPro" id="IPR058649">
    <property type="entry name" value="CzcB_C"/>
</dbReference>
<feature type="domain" description="CzcB-like C-terminal circularly permuted SH3-like" evidence="8">
    <location>
        <begin position="331"/>
        <end position="392"/>
    </location>
</feature>
<evidence type="ECO:0000256" key="5">
    <source>
        <dbReference type="ARBA" id="ARBA00058766"/>
    </source>
</evidence>
<proteinExistence type="inferred from homology"/>
<dbReference type="InterPro" id="IPR058792">
    <property type="entry name" value="Beta-barrel_RND_2"/>
</dbReference>
<evidence type="ECO:0000313" key="10">
    <source>
        <dbReference type="Proteomes" id="UP001179121"/>
    </source>
</evidence>
<evidence type="ECO:0000259" key="6">
    <source>
        <dbReference type="Pfam" id="PF25954"/>
    </source>
</evidence>
<keyword evidence="2" id="KW-0813">Transport</keyword>
<evidence type="ECO:0000256" key="1">
    <source>
        <dbReference type="ARBA" id="ARBA00009477"/>
    </source>
</evidence>
<keyword evidence="4" id="KW-0105">Cadmium resistance</keyword>
<evidence type="ECO:0000256" key="4">
    <source>
        <dbReference type="ARBA" id="ARBA00043263"/>
    </source>
</evidence>
<dbReference type="GO" id="GO:0015679">
    <property type="term" value="P:plasma membrane copper ion transport"/>
    <property type="evidence" value="ECO:0007669"/>
    <property type="project" value="TreeGrafter"/>
</dbReference>
<dbReference type="GO" id="GO:0022857">
    <property type="term" value="F:transmembrane transporter activity"/>
    <property type="evidence" value="ECO:0007669"/>
    <property type="project" value="InterPro"/>
</dbReference>
<dbReference type="InterPro" id="IPR051909">
    <property type="entry name" value="MFP_Cation_Efflux"/>
</dbReference>
<dbReference type="GO" id="GO:0046686">
    <property type="term" value="P:response to cadmium ion"/>
    <property type="evidence" value="ECO:0007669"/>
    <property type="project" value="UniProtKB-KW"/>
</dbReference>